<feature type="domain" description="EF-hand" evidence="21">
    <location>
        <begin position="287"/>
        <end position="322"/>
    </location>
</feature>
<evidence type="ECO:0000256" key="1">
    <source>
        <dbReference type="ARBA" id="ARBA00004200"/>
    </source>
</evidence>
<dbReference type="FunFam" id="1.10.238.10:FF:000011">
    <property type="entry name" value="Mitochondrial Rho GTPase"/>
    <property type="match status" value="1"/>
</dbReference>
<evidence type="ECO:0000259" key="21">
    <source>
        <dbReference type="PROSITE" id="PS50222"/>
    </source>
</evidence>
<evidence type="ECO:0000259" key="22">
    <source>
        <dbReference type="PROSITE" id="PS51423"/>
    </source>
</evidence>
<dbReference type="PRINTS" id="PR00449">
    <property type="entry name" value="RASTRNSFRMNG"/>
</dbReference>
<evidence type="ECO:0000256" key="9">
    <source>
        <dbReference type="ARBA" id="ARBA00022801"/>
    </source>
</evidence>
<evidence type="ECO:0000256" key="15">
    <source>
        <dbReference type="ARBA" id="ARBA00047358"/>
    </source>
</evidence>
<evidence type="ECO:0000256" key="8">
    <source>
        <dbReference type="ARBA" id="ARBA00022787"/>
    </source>
</evidence>
<dbReference type="InterPro" id="IPR011992">
    <property type="entry name" value="EF-hand-dom_pair"/>
</dbReference>
<dbReference type="SUPFAM" id="SSF52540">
    <property type="entry name" value="P-loop containing nucleoside triphosphate hydrolases"/>
    <property type="match status" value="2"/>
</dbReference>
<keyword evidence="24" id="KW-1185">Reference proteome</keyword>
<dbReference type="EC" id="3.6.5.-" evidence="19"/>
<keyword evidence="11 20" id="KW-1133">Transmembrane helix</keyword>
<evidence type="ECO:0000256" key="12">
    <source>
        <dbReference type="ARBA" id="ARBA00023128"/>
    </source>
</evidence>
<dbReference type="InterPro" id="IPR052266">
    <property type="entry name" value="Miro-EF-hand_domain"/>
</dbReference>
<proteinExistence type="inferred from homology"/>
<dbReference type="AlphaFoldDB" id="A0A8C4DWT5"/>
<dbReference type="SMART" id="SM00175">
    <property type="entry name" value="RAB"/>
    <property type="match status" value="1"/>
</dbReference>
<keyword evidence="12 19" id="KW-0496">Mitochondrion</keyword>
<dbReference type="InterPro" id="IPR020860">
    <property type="entry name" value="MIRO_dom"/>
</dbReference>
<dbReference type="GO" id="GO:0005525">
    <property type="term" value="F:GTP binding"/>
    <property type="evidence" value="ECO:0007669"/>
    <property type="project" value="UniProtKB-KW"/>
</dbReference>
<dbReference type="InterPro" id="IPR013566">
    <property type="entry name" value="EF_hand_assoc_1"/>
</dbReference>
<dbReference type="PANTHER" id="PTHR46819:SF1">
    <property type="entry name" value="EF-HAND CALCIUM-BINDING DOMAIN-CONTAINING PROTEIN 7"/>
    <property type="match status" value="1"/>
</dbReference>
<dbReference type="FunFam" id="3.40.50.300:FF:000170">
    <property type="entry name" value="Mitochondrial Rho GTPase"/>
    <property type="match status" value="1"/>
</dbReference>
<reference evidence="23" key="2">
    <citation type="submission" date="2025-09" db="UniProtKB">
        <authorList>
            <consortium name="Ensembl"/>
        </authorList>
    </citation>
    <scope>IDENTIFICATION</scope>
</reference>
<evidence type="ECO:0000256" key="13">
    <source>
        <dbReference type="ARBA" id="ARBA00023134"/>
    </source>
</evidence>
<dbReference type="PROSITE" id="PS51423">
    <property type="entry name" value="MIRO"/>
    <property type="match status" value="2"/>
</dbReference>
<organism evidence="23 24">
    <name type="scientific">Dicentrarchus labrax</name>
    <name type="common">European seabass</name>
    <name type="synonym">Morone labrax</name>
    <dbReference type="NCBI Taxonomy" id="13489"/>
    <lineage>
        <taxon>Eukaryota</taxon>
        <taxon>Metazoa</taxon>
        <taxon>Chordata</taxon>
        <taxon>Craniata</taxon>
        <taxon>Vertebrata</taxon>
        <taxon>Euteleostomi</taxon>
        <taxon>Actinopterygii</taxon>
        <taxon>Neopterygii</taxon>
        <taxon>Teleostei</taxon>
        <taxon>Neoteleostei</taxon>
        <taxon>Acanthomorphata</taxon>
        <taxon>Eupercaria</taxon>
        <taxon>Moronidae</taxon>
        <taxon>Dicentrarchus</taxon>
    </lineage>
</organism>
<dbReference type="FunFam" id="3.40.50.300:FF:000553">
    <property type="entry name" value="Mitochondrial Rho GTPase"/>
    <property type="match status" value="1"/>
</dbReference>
<dbReference type="SMART" id="SM00174">
    <property type="entry name" value="RHO"/>
    <property type="match status" value="1"/>
</dbReference>
<comment type="catalytic activity">
    <reaction evidence="17">
        <text>GTP + H2O = GDP + phosphate + H(+)</text>
        <dbReference type="Rhea" id="RHEA:19669"/>
        <dbReference type="ChEBI" id="CHEBI:15377"/>
        <dbReference type="ChEBI" id="CHEBI:15378"/>
        <dbReference type="ChEBI" id="CHEBI:37565"/>
        <dbReference type="ChEBI" id="CHEBI:43474"/>
        <dbReference type="ChEBI" id="CHEBI:58189"/>
    </reaction>
    <physiologicalReaction direction="left-to-right" evidence="17">
        <dbReference type="Rhea" id="RHEA:19670"/>
    </physiologicalReaction>
</comment>
<dbReference type="SUPFAM" id="SSF47473">
    <property type="entry name" value="EF-hand"/>
    <property type="match status" value="1"/>
</dbReference>
<evidence type="ECO:0000256" key="19">
    <source>
        <dbReference type="PIRNR" id="PIRNR037488"/>
    </source>
</evidence>
<name>A0A8C4DWT5_DICLA</name>
<dbReference type="GO" id="GO:0007005">
    <property type="term" value="P:mitochondrion organization"/>
    <property type="evidence" value="ECO:0007669"/>
    <property type="project" value="InterPro"/>
</dbReference>
<dbReference type="FunFam" id="1.10.238.10:FF:000021">
    <property type="entry name" value="Mitochondrial Rho GTPase"/>
    <property type="match status" value="1"/>
</dbReference>
<keyword evidence="7 19" id="KW-0547">Nucleotide-binding</keyword>
<comment type="function">
    <text evidence="18 19">Atypical mitochondrial nucleoside-triphosphatase (NTPase) involved in mitochondrial trafficking. Probably involved in control of anterograde transport of mitochondria and their subcellular distribution. Can hydrolyze GTP, ATP and UTP.</text>
</comment>
<comment type="similarity">
    <text evidence="2 19">Belongs to the mitochondrial Rho GTPase family.</text>
</comment>
<keyword evidence="8 19" id="KW-1000">Mitochondrion outer membrane</keyword>
<keyword evidence="9 19" id="KW-0378">Hydrolase</keyword>
<dbReference type="GO" id="GO:0005509">
    <property type="term" value="F:calcium ion binding"/>
    <property type="evidence" value="ECO:0007669"/>
    <property type="project" value="InterPro"/>
</dbReference>
<dbReference type="InterPro" id="IPR021181">
    <property type="entry name" value="Miro"/>
</dbReference>
<evidence type="ECO:0000256" key="16">
    <source>
        <dbReference type="ARBA" id="ARBA00048778"/>
    </source>
</evidence>
<dbReference type="InterPro" id="IPR013567">
    <property type="entry name" value="EF_hand_assoc_2"/>
</dbReference>
<evidence type="ECO:0000256" key="14">
    <source>
        <dbReference type="ARBA" id="ARBA00023136"/>
    </source>
</evidence>
<evidence type="ECO:0000313" key="24">
    <source>
        <dbReference type="Proteomes" id="UP000694389"/>
    </source>
</evidence>
<evidence type="ECO:0000256" key="4">
    <source>
        <dbReference type="ARBA" id="ARBA00022692"/>
    </source>
</evidence>
<feature type="domain" description="Miro" evidence="22">
    <location>
        <begin position="2"/>
        <end position="151"/>
    </location>
</feature>
<sequence length="599" mass="67569">MKQDVRILLLGEPKVGKTSLIMSLVGEEFPEEVPPRAEEITIPADVTPEKVPTHIVDYSGNANVVCVVYDVTNEDTIDKCCSDSYPVSICYFRIPIILVGNKSDLRCGSSMETILPIMNQFSEIETCVECSAKNLKNISELFYYAQKAVLHPTAPLYDPEDKQLKPLCVRALSRIFYISDQDNDRILSDAELNCFQKSCFGNPLAPQALEDVKTVVWKNTSDGVQDNGLTLNGFLFLNTLFIQRGRHETTWTILRKFGYDDNLELTDDYLYPELRVPISCTTELNHFGHQFLQRLFDKYDEDKDSALSPTELRNLFCVCPYMPWGAEVYVTVPTTDEGYISRHGYLCQWTLSAYLDIHRCLEHLGYLGYPILTEQESQTAAITVTREKEVDLEKCQTQRTVFLCKVIGPRGTGKTAFLQAFVGRNVVENSSSAFSPYAINTVQVSNQEKYLILNEVDVEVEFLKASDASCDVACLMYNTSDPHSFDYCASIYKQHYMESNIPCVLVASKVDLPEVKQFHGMTPAEFCYKHRLPPPLPFSSLLIDSTSKNISTRLAWAAMYPHLNGSDMSNTSFWLRVALGSAVVTVLGFAIYRAVARLK</sequence>
<accession>A0A8C4DWT5</accession>
<dbReference type="Gene3D" id="3.40.50.300">
    <property type="entry name" value="P-loop containing nucleotide triphosphate hydrolases"/>
    <property type="match status" value="2"/>
</dbReference>
<keyword evidence="13 19" id="KW-0342">GTP-binding</keyword>
<dbReference type="GeneTree" id="ENSGT00940000158109"/>
<dbReference type="PIRSF" id="PIRSF037488">
    <property type="entry name" value="Mt_Rho_GTPase"/>
    <property type="match status" value="1"/>
</dbReference>
<feature type="transmembrane region" description="Helical" evidence="20">
    <location>
        <begin position="573"/>
        <end position="595"/>
    </location>
</feature>
<evidence type="ECO:0000256" key="2">
    <source>
        <dbReference type="ARBA" id="ARBA00007981"/>
    </source>
</evidence>
<dbReference type="InterPro" id="IPR002048">
    <property type="entry name" value="EF_hand_dom"/>
</dbReference>
<keyword evidence="10 19" id="KW-0106">Calcium</keyword>
<dbReference type="PANTHER" id="PTHR46819">
    <property type="entry name" value="EF-HAND CALCIUM-BINDING DOMAIN-CONTAINING PROTEIN 7"/>
    <property type="match status" value="1"/>
</dbReference>
<evidence type="ECO:0000256" key="10">
    <source>
        <dbReference type="ARBA" id="ARBA00022837"/>
    </source>
</evidence>
<dbReference type="PROSITE" id="PS50222">
    <property type="entry name" value="EF_HAND_2"/>
    <property type="match status" value="1"/>
</dbReference>
<dbReference type="Pfam" id="PF08355">
    <property type="entry name" value="EF_assoc_1"/>
    <property type="match status" value="1"/>
</dbReference>
<keyword evidence="6" id="KW-0677">Repeat</keyword>
<protein>
    <recommendedName>
        <fullName evidence="19">Mitochondrial Rho GTPase</fullName>
        <ecNumber evidence="19">3.6.5.-</ecNumber>
    </recommendedName>
</protein>
<keyword evidence="14 19" id="KW-0472">Membrane</keyword>
<gene>
    <name evidence="23" type="primary">rhot2</name>
</gene>
<dbReference type="Ensembl" id="ENSDLAT00005011381.2">
    <property type="protein sequence ID" value="ENSDLAP00005010384.1"/>
    <property type="gene ID" value="ENSDLAG00005005082.2"/>
</dbReference>
<dbReference type="CDD" id="cd01892">
    <property type="entry name" value="Miro2"/>
    <property type="match status" value="1"/>
</dbReference>
<evidence type="ECO:0000256" key="3">
    <source>
        <dbReference type="ARBA" id="ARBA00011738"/>
    </source>
</evidence>
<dbReference type="Pfam" id="PF08356">
    <property type="entry name" value="EF_assoc_2"/>
    <property type="match status" value="1"/>
</dbReference>
<comment type="subcellular location">
    <subcellularLocation>
        <location evidence="1 19">Mitochondrion outer membrane</location>
        <topology evidence="1 19">Single-pass type IV membrane protein</topology>
    </subcellularLocation>
</comment>
<dbReference type="InterPro" id="IPR001806">
    <property type="entry name" value="Small_GTPase"/>
</dbReference>
<evidence type="ECO:0000256" key="7">
    <source>
        <dbReference type="ARBA" id="ARBA00022741"/>
    </source>
</evidence>
<reference evidence="23" key="1">
    <citation type="submission" date="2025-08" db="UniProtKB">
        <authorList>
            <consortium name="Ensembl"/>
        </authorList>
    </citation>
    <scope>IDENTIFICATION</scope>
</reference>
<comment type="catalytic activity">
    <reaction evidence="15">
        <text>UTP + H2O = UDP + phosphate + H(+)</text>
        <dbReference type="Rhea" id="RHEA:64900"/>
        <dbReference type="ChEBI" id="CHEBI:15377"/>
        <dbReference type="ChEBI" id="CHEBI:15378"/>
        <dbReference type="ChEBI" id="CHEBI:43474"/>
        <dbReference type="ChEBI" id="CHEBI:46398"/>
        <dbReference type="ChEBI" id="CHEBI:58223"/>
    </reaction>
    <physiologicalReaction direction="left-to-right" evidence="15">
        <dbReference type="Rhea" id="RHEA:64901"/>
    </physiologicalReaction>
</comment>
<evidence type="ECO:0000256" key="11">
    <source>
        <dbReference type="ARBA" id="ARBA00022989"/>
    </source>
</evidence>
<comment type="catalytic activity">
    <reaction evidence="16">
        <text>ATP + H2O = ADP + phosphate + H(+)</text>
        <dbReference type="Rhea" id="RHEA:13065"/>
        <dbReference type="ChEBI" id="CHEBI:15377"/>
        <dbReference type="ChEBI" id="CHEBI:15378"/>
        <dbReference type="ChEBI" id="CHEBI:30616"/>
        <dbReference type="ChEBI" id="CHEBI:43474"/>
        <dbReference type="ChEBI" id="CHEBI:456216"/>
    </reaction>
    <physiologicalReaction direction="left-to-right" evidence="16">
        <dbReference type="Rhea" id="RHEA:13066"/>
    </physiologicalReaction>
</comment>
<dbReference type="Proteomes" id="UP000694389">
    <property type="component" value="Unassembled WGS sequence"/>
</dbReference>
<evidence type="ECO:0000256" key="18">
    <source>
        <dbReference type="ARBA" id="ARBA00093331"/>
    </source>
</evidence>
<keyword evidence="5" id="KW-0479">Metal-binding</keyword>
<dbReference type="SMART" id="SM00173">
    <property type="entry name" value="RAS"/>
    <property type="match status" value="1"/>
</dbReference>
<evidence type="ECO:0000256" key="17">
    <source>
        <dbReference type="ARBA" id="ARBA00049117"/>
    </source>
</evidence>
<dbReference type="InterPro" id="IPR027417">
    <property type="entry name" value="P-loop_NTPase"/>
</dbReference>
<dbReference type="GO" id="GO:0005741">
    <property type="term" value="C:mitochondrial outer membrane"/>
    <property type="evidence" value="ECO:0007669"/>
    <property type="project" value="UniProtKB-SubCell"/>
</dbReference>
<dbReference type="Pfam" id="PF00071">
    <property type="entry name" value="Ras"/>
    <property type="match status" value="2"/>
</dbReference>
<dbReference type="GO" id="GO:0003924">
    <property type="term" value="F:GTPase activity"/>
    <property type="evidence" value="ECO:0007669"/>
    <property type="project" value="InterPro"/>
</dbReference>
<evidence type="ECO:0000256" key="6">
    <source>
        <dbReference type="ARBA" id="ARBA00022737"/>
    </source>
</evidence>
<comment type="subunit">
    <text evidence="3">Homodimer.</text>
</comment>
<evidence type="ECO:0000313" key="23">
    <source>
        <dbReference type="Ensembl" id="ENSDLAP00005010384.1"/>
    </source>
</evidence>
<evidence type="ECO:0000256" key="5">
    <source>
        <dbReference type="ARBA" id="ARBA00022723"/>
    </source>
</evidence>
<feature type="domain" description="Miro" evidence="22">
    <location>
        <begin position="399"/>
        <end position="560"/>
    </location>
</feature>
<dbReference type="Gene3D" id="1.10.238.10">
    <property type="entry name" value="EF-hand"/>
    <property type="match status" value="2"/>
</dbReference>
<keyword evidence="4 20" id="KW-0812">Transmembrane</keyword>
<evidence type="ECO:0000256" key="20">
    <source>
        <dbReference type="SAM" id="Phobius"/>
    </source>
</evidence>